<evidence type="ECO:0000256" key="3">
    <source>
        <dbReference type="RuleBase" id="RU361153"/>
    </source>
</evidence>
<dbReference type="Pfam" id="PF00150">
    <property type="entry name" value="Cellulase"/>
    <property type="match status" value="1"/>
</dbReference>
<proteinExistence type="inferred from homology"/>
<dbReference type="EMBL" id="CP080333">
    <property type="protein sequence ID" value="QYL15970.1"/>
    <property type="molecule type" value="Genomic_DNA"/>
</dbReference>
<protein>
    <submittedName>
        <fullName evidence="7">Glycoside hydrolase family 5 protein</fullName>
    </submittedName>
</protein>
<feature type="signal peptide" evidence="5">
    <location>
        <begin position="1"/>
        <end position="36"/>
    </location>
</feature>
<evidence type="ECO:0000313" key="8">
    <source>
        <dbReference type="Proteomes" id="UP000825367"/>
    </source>
</evidence>
<dbReference type="GO" id="GO:0016787">
    <property type="term" value="F:hydrolase activity"/>
    <property type="evidence" value="ECO:0007669"/>
    <property type="project" value="UniProtKB-KW"/>
</dbReference>
<feature type="domain" description="Glycoside hydrolase family 5" evidence="6">
    <location>
        <begin position="73"/>
        <end position="300"/>
    </location>
</feature>
<keyword evidence="5" id="KW-0732">Signal</keyword>
<dbReference type="InterPro" id="IPR017853">
    <property type="entry name" value="GH"/>
</dbReference>
<dbReference type="PANTHER" id="PTHR12631:SF10">
    <property type="entry name" value="BETA-XYLOSIDASE-LIKE PROTEIN-RELATED"/>
    <property type="match status" value="1"/>
</dbReference>
<feature type="region of interest" description="Disordered" evidence="4">
    <location>
        <begin position="441"/>
        <end position="508"/>
    </location>
</feature>
<evidence type="ECO:0000256" key="4">
    <source>
        <dbReference type="SAM" id="MobiDB-lite"/>
    </source>
</evidence>
<reference evidence="7 8" key="1">
    <citation type="submission" date="2021-07" db="EMBL/GenBank/DDBJ databases">
        <title>Whole genome sequencing of non-tuberculosis mycobacteria type-strains.</title>
        <authorList>
            <person name="Igarashi Y."/>
            <person name="Osugi A."/>
            <person name="Mitarai S."/>
        </authorList>
    </citation>
    <scope>NUCLEOTIDE SEQUENCE [LARGE SCALE GENOMIC DNA]</scope>
    <source>
        <strain evidence="7 8">JCM 16370</strain>
    </source>
</reference>
<evidence type="ECO:0000256" key="1">
    <source>
        <dbReference type="ARBA" id="ARBA00022801"/>
    </source>
</evidence>
<keyword evidence="2 3" id="KW-0326">Glycosidase</keyword>
<evidence type="ECO:0000313" key="7">
    <source>
        <dbReference type="EMBL" id="QYL15970.1"/>
    </source>
</evidence>
<dbReference type="Gene3D" id="3.20.20.80">
    <property type="entry name" value="Glycosidases"/>
    <property type="match status" value="1"/>
</dbReference>
<feature type="chain" id="PRO_5046130896" evidence="5">
    <location>
        <begin position="37"/>
        <end position="508"/>
    </location>
</feature>
<dbReference type="RefSeq" id="WP_083542855.1">
    <property type="nucleotide sequence ID" value="NZ_BAAAVX010000043.1"/>
</dbReference>
<dbReference type="InterPro" id="IPR051923">
    <property type="entry name" value="Glycosyl_Hydrolase_39"/>
</dbReference>
<evidence type="ECO:0000259" key="6">
    <source>
        <dbReference type="Pfam" id="PF00150"/>
    </source>
</evidence>
<comment type="similarity">
    <text evidence="3">Belongs to the glycosyl hydrolase 5 (cellulase A) family.</text>
</comment>
<feature type="compositionally biased region" description="Low complexity" evidence="4">
    <location>
        <begin position="441"/>
        <end position="450"/>
    </location>
</feature>
<accession>A0ABX8VDV6</accession>
<keyword evidence="1 3" id="KW-0378">Hydrolase</keyword>
<evidence type="ECO:0000256" key="5">
    <source>
        <dbReference type="SAM" id="SignalP"/>
    </source>
</evidence>
<gene>
    <name evidence="7" type="ORF">K0O64_23400</name>
</gene>
<sequence>MPDQSRRFWAARRAVTTMTAAALIAGTLTPAPTASASSPTSHGPIRLPVVLLAAIDEAPTTLGIADSNLYTLSEADLNKTLDALQSLGVKDVRIAVPWIFVQPTSSGSYDWSKLDMVVNAAAERDMGVLGVISATPAWAGFPLNGHPNPATYAAFASAVATRYQGKISAYEIWNEPNGVTFWSPVSAKAYTELLKAAYPAIKAADPKATVIGGVLGAVGNIPGVSTSAVTFVTQMYADGAHGFFDALSFHPYHYVTPFSKGTEPGEPIEQVAAIRALMAANGDAALKLWATEYGLPTSAVSQAQQAAYIHDFVVAWQQVSGAGPMFIYTTRDTATGAFDDEANFGIFKTNWTPKLAADTVRALIADLADGTAEPFDVTPYMPANPFLQAVQVFIRQLINQALMVPKFVVQLMSSAINAVVKTIAGALGLPVAARTANAVATARSAPARTVDPPTPRRAVATSKRQPVATTPTVSAPGSQRRATAAHQRSQRTPAGATSGQSSTGHSAR</sequence>
<keyword evidence="8" id="KW-1185">Reference proteome</keyword>
<name>A0ABX8VDV6_9MYCO</name>
<organism evidence="7 8">
    <name type="scientific">Mycolicibacterium pallens</name>
    <dbReference type="NCBI Taxonomy" id="370524"/>
    <lineage>
        <taxon>Bacteria</taxon>
        <taxon>Bacillati</taxon>
        <taxon>Actinomycetota</taxon>
        <taxon>Actinomycetes</taxon>
        <taxon>Mycobacteriales</taxon>
        <taxon>Mycobacteriaceae</taxon>
        <taxon>Mycolicibacterium</taxon>
    </lineage>
</organism>
<feature type="compositionally biased region" description="Polar residues" evidence="4">
    <location>
        <begin position="462"/>
        <end position="508"/>
    </location>
</feature>
<dbReference type="PANTHER" id="PTHR12631">
    <property type="entry name" value="ALPHA-L-IDURONIDASE"/>
    <property type="match status" value="1"/>
</dbReference>
<dbReference type="Proteomes" id="UP000825367">
    <property type="component" value="Chromosome"/>
</dbReference>
<evidence type="ECO:0000256" key="2">
    <source>
        <dbReference type="ARBA" id="ARBA00023295"/>
    </source>
</evidence>
<dbReference type="SUPFAM" id="SSF51445">
    <property type="entry name" value="(Trans)glycosidases"/>
    <property type="match status" value="1"/>
</dbReference>
<dbReference type="InterPro" id="IPR001547">
    <property type="entry name" value="Glyco_hydro_5"/>
</dbReference>